<dbReference type="PROSITE" id="PS00166">
    <property type="entry name" value="ENOYL_COA_HYDRATASE"/>
    <property type="match status" value="1"/>
</dbReference>
<dbReference type="CDD" id="cd06558">
    <property type="entry name" value="crotonase-like"/>
    <property type="match status" value="1"/>
</dbReference>
<name>A0A1T5D093_9SPHI</name>
<dbReference type="PANTHER" id="PTHR11941:SF45">
    <property type="entry name" value="ENOYL-COA DELTA ISOMERASE 1, MITOCHONDRIAL"/>
    <property type="match status" value="1"/>
</dbReference>
<sequence>MDFIKNTVDERVSHVYLDSGKSNAINQQMLEELKETIVTAQVDPAIEGLILHGKSGFFSAGLDLIALYAYNEEEVRRFWHTFMDFVRTFVAFDKPAVAAISGHSPAGGCVLAICCDYRVMADGDYIIGLNEVPVGIIVPASIFQLYGFWLGEAAAYRYLLEGKLFKPQEALQAGLVDEVVDARSIRTAAGRQLAKYTQYERNTWRRSKRNMRQSVIDAFEADQEDTIEAILQQWWSPATRSIIKSIIDNLKR</sequence>
<evidence type="ECO:0000313" key="4">
    <source>
        <dbReference type="Proteomes" id="UP000190541"/>
    </source>
</evidence>
<dbReference type="Pfam" id="PF00378">
    <property type="entry name" value="ECH_1"/>
    <property type="match status" value="1"/>
</dbReference>
<dbReference type="RefSeq" id="WP_079717183.1">
    <property type="nucleotide sequence ID" value="NZ_FUYS01000005.1"/>
</dbReference>
<gene>
    <name evidence="3" type="ORF">SAMN05660226_02510</name>
</gene>
<evidence type="ECO:0000256" key="2">
    <source>
        <dbReference type="RuleBase" id="RU003707"/>
    </source>
</evidence>
<comment type="similarity">
    <text evidence="1 2">Belongs to the enoyl-CoA hydratase/isomerase family.</text>
</comment>
<dbReference type="Gene3D" id="3.90.226.10">
    <property type="entry name" value="2-enoyl-CoA Hydratase, Chain A, domain 1"/>
    <property type="match status" value="1"/>
</dbReference>
<evidence type="ECO:0000313" key="3">
    <source>
        <dbReference type="EMBL" id="SKB65001.1"/>
    </source>
</evidence>
<dbReference type="InterPro" id="IPR029045">
    <property type="entry name" value="ClpP/crotonase-like_dom_sf"/>
</dbReference>
<evidence type="ECO:0000256" key="1">
    <source>
        <dbReference type="ARBA" id="ARBA00005254"/>
    </source>
</evidence>
<dbReference type="STRING" id="623280.SAMN05660226_02510"/>
<dbReference type="OrthoDB" id="9807606at2"/>
<reference evidence="3 4" key="1">
    <citation type="submission" date="2017-02" db="EMBL/GenBank/DDBJ databases">
        <authorList>
            <person name="Peterson S.W."/>
        </authorList>
    </citation>
    <scope>NUCLEOTIDE SEQUENCE [LARGE SCALE GENOMIC DNA]</scope>
    <source>
        <strain evidence="3 4">DSM 22899</strain>
    </source>
</reference>
<proteinExistence type="inferred from homology"/>
<dbReference type="EMBL" id="FUYS01000005">
    <property type="protein sequence ID" value="SKB65001.1"/>
    <property type="molecule type" value="Genomic_DNA"/>
</dbReference>
<dbReference type="InterPro" id="IPR001753">
    <property type="entry name" value="Enoyl-CoA_hydra/iso"/>
</dbReference>
<dbReference type="GO" id="GO:0006635">
    <property type="term" value="P:fatty acid beta-oxidation"/>
    <property type="evidence" value="ECO:0007669"/>
    <property type="project" value="TreeGrafter"/>
</dbReference>
<dbReference type="SUPFAM" id="SSF52096">
    <property type="entry name" value="ClpP/crotonase"/>
    <property type="match status" value="1"/>
</dbReference>
<keyword evidence="4" id="KW-1185">Reference proteome</keyword>
<dbReference type="GO" id="GO:0003824">
    <property type="term" value="F:catalytic activity"/>
    <property type="evidence" value="ECO:0007669"/>
    <property type="project" value="InterPro"/>
</dbReference>
<organism evidence="3 4">
    <name type="scientific">Parapedobacter luteus</name>
    <dbReference type="NCBI Taxonomy" id="623280"/>
    <lineage>
        <taxon>Bacteria</taxon>
        <taxon>Pseudomonadati</taxon>
        <taxon>Bacteroidota</taxon>
        <taxon>Sphingobacteriia</taxon>
        <taxon>Sphingobacteriales</taxon>
        <taxon>Sphingobacteriaceae</taxon>
        <taxon>Parapedobacter</taxon>
    </lineage>
</organism>
<dbReference type="AlphaFoldDB" id="A0A1T5D093"/>
<dbReference type="Proteomes" id="UP000190541">
    <property type="component" value="Unassembled WGS sequence"/>
</dbReference>
<protein>
    <submittedName>
        <fullName evidence="3">Enoyl-CoA hydratase/carnithine racemase</fullName>
    </submittedName>
</protein>
<accession>A0A1T5D093</accession>
<dbReference type="InterPro" id="IPR018376">
    <property type="entry name" value="Enoyl-CoA_hyd/isom_CS"/>
</dbReference>
<dbReference type="PANTHER" id="PTHR11941">
    <property type="entry name" value="ENOYL-COA HYDRATASE-RELATED"/>
    <property type="match status" value="1"/>
</dbReference>